<sequence length="333" mass="38272">MNIILTIVFGKEITGIDDPLFKRIDNLVMRNAKFVNMTDRLSDFFPILKYYPMLGQKKEAYAIRDEIESVYGSIFDEIKSDKCKKSCFARDLWEKREEENMNELDIVHLSSNLVLAGTDTVSGSVTWLLAVLANNPQIQIDVHKELDEVIGHMRLPNYTDSCMLPYTRSIIREGQRFCPPVFAAVPHYIEQDDEYMGYHIPKNSFVIINNHATSFDPKRHSDPYVFDPKRWLNVNLTSAALANGPQEKRDHFSFGGGRRTCVGINLAECELFVIFSRLLWAFKIENVSPLGKDNQPMPIDLSKAVIELTVWPAEYHIRLVPRGDWVKKIVLSE</sequence>
<reference evidence="1" key="1">
    <citation type="submission" date="2021-06" db="EMBL/GenBank/DDBJ databases">
        <authorList>
            <person name="Kallberg Y."/>
            <person name="Tangrot J."/>
            <person name="Rosling A."/>
        </authorList>
    </citation>
    <scope>NUCLEOTIDE SEQUENCE</scope>
    <source>
        <strain evidence="1">CL356</strain>
    </source>
</reference>
<proteinExistence type="predicted"/>
<accession>A0ACA9LAM9</accession>
<evidence type="ECO:0000313" key="1">
    <source>
        <dbReference type="EMBL" id="CAG8516460.1"/>
    </source>
</evidence>
<protein>
    <submittedName>
        <fullName evidence="1">11722_t:CDS:1</fullName>
    </submittedName>
</protein>
<dbReference type="EMBL" id="CAJVPT010005124">
    <property type="protein sequence ID" value="CAG8516460.1"/>
    <property type="molecule type" value="Genomic_DNA"/>
</dbReference>
<evidence type="ECO:0000313" key="2">
    <source>
        <dbReference type="Proteomes" id="UP000789525"/>
    </source>
</evidence>
<keyword evidence="2" id="KW-1185">Reference proteome</keyword>
<comment type="caution">
    <text evidence="1">The sequence shown here is derived from an EMBL/GenBank/DDBJ whole genome shotgun (WGS) entry which is preliminary data.</text>
</comment>
<gene>
    <name evidence="1" type="ORF">ACOLOM_LOCUS3455</name>
</gene>
<name>A0ACA9LAM9_9GLOM</name>
<dbReference type="Proteomes" id="UP000789525">
    <property type="component" value="Unassembled WGS sequence"/>
</dbReference>
<organism evidence="1 2">
    <name type="scientific">Acaulospora colombiana</name>
    <dbReference type="NCBI Taxonomy" id="27376"/>
    <lineage>
        <taxon>Eukaryota</taxon>
        <taxon>Fungi</taxon>
        <taxon>Fungi incertae sedis</taxon>
        <taxon>Mucoromycota</taxon>
        <taxon>Glomeromycotina</taxon>
        <taxon>Glomeromycetes</taxon>
        <taxon>Diversisporales</taxon>
        <taxon>Acaulosporaceae</taxon>
        <taxon>Acaulospora</taxon>
    </lineage>
</organism>